<keyword evidence="2" id="KW-1185">Reference proteome</keyword>
<reference evidence="1" key="1">
    <citation type="submission" date="2022-07" db="EMBL/GenBank/DDBJ databases">
        <title>Genome Sequence of Phlebia brevispora.</title>
        <authorList>
            <person name="Buettner E."/>
        </authorList>
    </citation>
    <scope>NUCLEOTIDE SEQUENCE</scope>
    <source>
        <strain evidence="1">MPL23</strain>
    </source>
</reference>
<name>A0ACC1SKJ3_9APHY</name>
<comment type="caution">
    <text evidence="1">The sequence shown here is derived from an EMBL/GenBank/DDBJ whole genome shotgun (WGS) entry which is preliminary data.</text>
</comment>
<dbReference type="Proteomes" id="UP001148662">
    <property type="component" value="Unassembled WGS sequence"/>
</dbReference>
<sequence length="663" mass="71898">MSFALATTLLASLLIAAAEAVSITDIQGVSFQSPYAGLFVDDIVGIVSAKDRYGFWLSGEPAEDLRASHGIRVYGRNIANSVTIGDMVSLSGKVTEYRNPSRQDDLFLTEIEQPTHIRVISSDKLLSPVVLGEDRIPPTGAYTPLDIGPDGWLSVPNNLTLNEAANATLQPDKYGLDFWESLEGQLVTIKSPVAASFPDRFGSFWVYGTWPVSGKNSRGGLSLAFGSDSLPYAHSEAILIGHPLDSTRNPRVSVGVALSDITGVLTYQYGFYTILPLTTSSIVSVPQTKVTPAPIPSSGDPCELSIGDYNVENMAPRSRHIPRIADHIANHLNAPDIVFVQEIQDDSGSRDDGTVSANRTLSALVKAIAEAGDGVHYEFVNIPPIDNMDGGKPGSNIRVAYLYARLSTPSVIRANPANMVIRWRPEKVSLLPGSPIGTAIQGTEAILDKHGYITLSLNPGRIEPWSFAWEETRKPLAAAWQTTTGERFFTVNVHFSSKRDSSSAHGDARPPVNGHSERRTQQVNVTASFIESILAKDANASIILAGDMNEFVQTRSVFRPLSGLLTDINELSGVDPVERYTYVYDQRSQEIDHIFVSDAIGRRGTEVEHVHVNTWAASVSERASDHDPTVAKVRVCDSATVQGDVELQDPALLVQDTTTQIPL</sequence>
<evidence type="ECO:0000313" key="2">
    <source>
        <dbReference type="Proteomes" id="UP001148662"/>
    </source>
</evidence>
<organism evidence="1 2">
    <name type="scientific">Phlebia brevispora</name>
    <dbReference type="NCBI Taxonomy" id="194682"/>
    <lineage>
        <taxon>Eukaryota</taxon>
        <taxon>Fungi</taxon>
        <taxon>Dikarya</taxon>
        <taxon>Basidiomycota</taxon>
        <taxon>Agaricomycotina</taxon>
        <taxon>Agaricomycetes</taxon>
        <taxon>Polyporales</taxon>
        <taxon>Meruliaceae</taxon>
        <taxon>Phlebia</taxon>
    </lineage>
</organism>
<accession>A0ACC1SKJ3</accession>
<evidence type="ECO:0000313" key="1">
    <source>
        <dbReference type="EMBL" id="KAJ3541474.1"/>
    </source>
</evidence>
<protein>
    <submittedName>
        <fullName evidence="1">Uncharacterized protein</fullName>
    </submittedName>
</protein>
<proteinExistence type="predicted"/>
<dbReference type="EMBL" id="JANHOG010001202">
    <property type="protein sequence ID" value="KAJ3541474.1"/>
    <property type="molecule type" value="Genomic_DNA"/>
</dbReference>
<gene>
    <name evidence="1" type="ORF">NM688_g6078</name>
</gene>